<dbReference type="PANTHER" id="PTHR12673">
    <property type="entry name" value="FACIOGENITAL DYSPLASIA PROTEIN"/>
    <property type="match status" value="1"/>
</dbReference>
<dbReference type="PANTHER" id="PTHR12673:SF263">
    <property type="entry name" value="PLECKSTRIN DOMAIN-CONTAINING PROTEIN"/>
    <property type="match status" value="1"/>
</dbReference>
<evidence type="ECO:0000259" key="1">
    <source>
        <dbReference type="PROSITE" id="PS50010"/>
    </source>
</evidence>
<reference evidence="2 3" key="1">
    <citation type="submission" date="2012-10" db="EMBL/GenBank/DDBJ databases">
        <authorList>
            <person name="Zafar N."/>
            <person name="Inman J."/>
            <person name="Hall N."/>
            <person name="Lorenzi H."/>
            <person name="Caler E."/>
        </authorList>
    </citation>
    <scope>NUCLEOTIDE SEQUENCE [LARGE SCALE GENOMIC DNA]</scope>
    <source>
        <strain evidence="2 3">IP1</strain>
    </source>
</reference>
<keyword evidence="3" id="KW-1185">Reference proteome</keyword>
<dbReference type="GO" id="GO:0005737">
    <property type="term" value="C:cytoplasm"/>
    <property type="evidence" value="ECO:0007669"/>
    <property type="project" value="TreeGrafter"/>
</dbReference>
<proteinExistence type="predicted"/>
<dbReference type="AlphaFoldDB" id="L7FM12"/>
<dbReference type="Gene3D" id="1.20.900.10">
    <property type="entry name" value="Dbl homology (DH) domain"/>
    <property type="match status" value="1"/>
</dbReference>
<dbReference type="OrthoDB" id="4066896at2759"/>
<evidence type="ECO:0000313" key="3">
    <source>
        <dbReference type="Proteomes" id="UP000014680"/>
    </source>
</evidence>
<dbReference type="InterPro" id="IPR000219">
    <property type="entry name" value="DH_dom"/>
</dbReference>
<feature type="domain" description="DH" evidence="1">
    <location>
        <begin position="95"/>
        <end position="280"/>
    </location>
</feature>
<accession>L7FM12</accession>
<dbReference type="Proteomes" id="UP000014680">
    <property type="component" value="Unassembled WGS sequence"/>
</dbReference>
<dbReference type="InterPro" id="IPR051092">
    <property type="entry name" value="FYVE_RhoGEF_PH"/>
</dbReference>
<name>L7FM12_ENTIV</name>
<dbReference type="GO" id="GO:0005085">
    <property type="term" value="F:guanyl-nucleotide exchange factor activity"/>
    <property type="evidence" value="ECO:0007669"/>
    <property type="project" value="InterPro"/>
</dbReference>
<dbReference type="SMART" id="SM00325">
    <property type="entry name" value="RhoGEF"/>
    <property type="match status" value="1"/>
</dbReference>
<dbReference type="EMBL" id="KB207106">
    <property type="protein sequence ID" value="ELP84903.1"/>
    <property type="molecule type" value="Genomic_DNA"/>
</dbReference>
<protein>
    <submittedName>
        <fullName evidence="2">Rho/RAC guanine nucleotide exchange factor, putative</fullName>
    </submittedName>
</protein>
<dbReference type="PROSITE" id="PS50010">
    <property type="entry name" value="DH_2"/>
    <property type="match status" value="1"/>
</dbReference>
<organism evidence="2 3">
    <name type="scientific">Entamoeba invadens IP1</name>
    <dbReference type="NCBI Taxonomy" id="370355"/>
    <lineage>
        <taxon>Eukaryota</taxon>
        <taxon>Amoebozoa</taxon>
        <taxon>Evosea</taxon>
        <taxon>Archamoebae</taxon>
        <taxon>Mastigamoebida</taxon>
        <taxon>Entamoebidae</taxon>
        <taxon>Entamoeba</taxon>
    </lineage>
</organism>
<dbReference type="GeneID" id="14883838"/>
<dbReference type="InterPro" id="IPR035899">
    <property type="entry name" value="DBL_dom_sf"/>
</dbReference>
<dbReference type="VEuPathDB" id="AmoebaDB:EIN_284890"/>
<sequence length="408" mass="47962">MSFSSAFYDLKKKTVDGKSTASPDLEIKERTHERSLSSERTRRNTISDSGLKKLVDISSITVHITESEMPSVLKLQSVCKTFVAKKGYDIDTLEMRFEAIKELYETEVSFHQKMILLNTHFRIPFMQMKDQNTIPSRSFDRVFLTLEDLVMCSKMFIDKLEPVITHYSYNAALGPLMEGLLANVWPYIRFSIDYNIAQTELKFLKTYPCVLKLLREKSNEPTLENQAIEGLLIQPVQRIMRYPIILKQILKMTPKSHNDYKSLFEANADYTFFIHEVNERAKRRDKLVEVSQILNDANLIQPWRYFLKESKLSVNGKHRVVYLLNDLACWDDIKFLLDNKVKVETPKPTTVVLTRIHDTLTLKFEDEKEAKDWNLAFTDIIKNNKWKTNNEKNWFENLCKFKDTWRNI</sequence>
<dbReference type="KEGG" id="eiv:EIN_284890"/>
<evidence type="ECO:0000313" key="2">
    <source>
        <dbReference type="EMBL" id="ELP84903.1"/>
    </source>
</evidence>
<dbReference type="RefSeq" id="XP_004184249.1">
    <property type="nucleotide sequence ID" value="XM_004184201.1"/>
</dbReference>
<gene>
    <name evidence="2" type="ORF">EIN_284890</name>
</gene>
<dbReference type="Pfam" id="PF00621">
    <property type="entry name" value="RhoGEF"/>
    <property type="match status" value="1"/>
</dbReference>
<dbReference type="SUPFAM" id="SSF48065">
    <property type="entry name" value="DBL homology domain (DH-domain)"/>
    <property type="match status" value="1"/>
</dbReference>